<gene>
    <name evidence="2" type="ORF">Goarm_006792</name>
</gene>
<evidence type="ECO:0000313" key="3">
    <source>
        <dbReference type="Proteomes" id="UP000593575"/>
    </source>
</evidence>
<accession>A0A7J9JKI4</accession>
<dbReference type="AlphaFoldDB" id="A0A7J9JKI4"/>
<name>A0A7J9JKI4_9ROSI</name>
<feature type="chain" id="PRO_5029524496" evidence="1">
    <location>
        <begin position="21"/>
        <end position="55"/>
    </location>
</feature>
<sequence>MRKPWRTALIIISGHYLTVCQWFQHFQPSCDKIEFLVALVRFSKLPLEYYTDIAI</sequence>
<dbReference type="EMBL" id="JABFAE010000008">
    <property type="protein sequence ID" value="MBA0834438.1"/>
    <property type="molecule type" value="Genomic_DNA"/>
</dbReference>
<dbReference type="Proteomes" id="UP000593575">
    <property type="component" value="Unassembled WGS sequence"/>
</dbReference>
<protein>
    <submittedName>
        <fullName evidence="2">Uncharacterized protein</fullName>
    </submittedName>
</protein>
<reference evidence="2 3" key="1">
    <citation type="journal article" date="2019" name="Genome Biol. Evol.">
        <title>Insights into the evolution of the New World diploid cottons (Gossypium, subgenus Houzingenia) based on genome sequencing.</title>
        <authorList>
            <person name="Grover C.E."/>
            <person name="Arick M.A. 2nd"/>
            <person name="Thrash A."/>
            <person name="Conover J.L."/>
            <person name="Sanders W.S."/>
            <person name="Peterson D.G."/>
            <person name="Frelichowski J.E."/>
            <person name="Scheffler J.A."/>
            <person name="Scheffler B.E."/>
            <person name="Wendel J.F."/>
        </authorList>
    </citation>
    <scope>NUCLEOTIDE SEQUENCE [LARGE SCALE GENOMIC DNA]</scope>
    <source>
        <strain evidence="2">6</strain>
        <tissue evidence="2">Leaf</tissue>
    </source>
</reference>
<organism evidence="2 3">
    <name type="scientific">Gossypium armourianum</name>
    <dbReference type="NCBI Taxonomy" id="34283"/>
    <lineage>
        <taxon>Eukaryota</taxon>
        <taxon>Viridiplantae</taxon>
        <taxon>Streptophyta</taxon>
        <taxon>Embryophyta</taxon>
        <taxon>Tracheophyta</taxon>
        <taxon>Spermatophyta</taxon>
        <taxon>Magnoliopsida</taxon>
        <taxon>eudicotyledons</taxon>
        <taxon>Gunneridae</taxon>
        <taxon>Pentapetalae</taxon>
        <taxon>rosids</taxon>
        <taxon>malvids</taxon>
        <taxon>Malvales</taxon>
        <taxon>Malvaceae</taxon>
        <taxon>Malvoideae</taxon>
        <taxon>Gossypium</taxon>
    </lineage>
</organism>
<keyword evidence="3" id="KW-1185">Reference proteome</keyword>
<evidence type="ECO:0000313" key="2">
    <source>
        <dbReference type="EMBL" id="MBA0834438.1"/>
    </source>
</evidence>
<keyword evidence="1" id="KW-0732">Signal</keyword>
<proteinExistence type="predicted"/>
<evidence type="ECO:0000256" key="1">
    <source>
        <dbReference type="SAM" id="SignalP"/>
    </source>
</evidence>
<feature type="signal peptide" evidence="1">
    <location>
        <begin position="1"/>
        <end position="20"/>
    </location>
</feature>
<comment type="caution">
    <text evidence="2">The sequence shown here is derived from an EMBL/GenBank/DDBJ whole genome shotgun (WGS) entry which is preliminary data.</text>
</comment>